<gene>
    <name evidence="4" type="ORF">LCGC14_1945060</name>
</gene>
<dbReference type="SUPFAM" id="SSF88713">
    <property type="entry name" value="Glycoside hydrolase/deacetylase"/>
    <property type="match status" value="1"/>
</dbReference>
<dbReference type="InterPro" id="IPR011330">
    <property type="entry name" value="Glyco_hydro/deAcase_b/a-brl"/>
</dbReference>
<keyword evidence="2" id="KW-0732">Signal</keyword>
<dbReference type="GO" id="GO:0005975">
    <property type="term" value="P:carbohydrate metabolic process"/>
    <property type="evidence" value="ECO:0007669"/>
    <property type="project" value="InterPro"/>
</dbReference>
<dbReference type="AlphaFoldDB" id="A0A0F9HXE3"/>
<organism evidence="4">
    <name type="scientific">marine sediment metagenome</name>
    <dbReference type="NCBI Taxonomy" id="412755"/>
    <lineage>
        <taxon>unclassified sequences</taxon>
        <taxon>metagenomes</taxon>
        <taxon>ecological metagenomes</taxon>
    </lineage>
</organism>
<dbReference type="Pfam" id="PF01522">
    <property type="entry name" value="Polysacc_deac_1"/>
    <property type="match status" value="1"/>
</dbReference>
<dbReference type="PANTHER" id="PTHR34216">
    <property type="match status" value="1"/>
</dbReference>
<evidence type="ECO:0000313" key="4">
    <source>
        <dbReference type="EMBL" id="KKL86405.1"/>
    </source>
</evidence>
<comment type="caution">
    <text evidence="4">The sequence shown here is derived from an EMBL/GenBank/DDBJ whole genome shotgun (WGS) entry which is preliminary data.</text>
</comment>
<dbReference type="Gene3D" id="3.20.20.370">
    <property type="entry name" value="Glycoside hydrolase/deacetylase"/>
    <property type="match status" value="1"/>
</dbReference>
<name>A0A0F9HXE3_9ZZZZ</name>
<dbReference type="PROSITE" id="PS51677">
    <property type="entry name" value="NODB"/>
    <property type="match status" value="1"/>
</dbReference>
<accession>A0A0F9HXE3</accession>
<feature type="domain" description="NodB homology" evidence="3">
    <location>
        <begin position="54"/>
        <end position="320"/>
    </location>
</feature>
<dbReference type="PANTHER" id="PTHR34216:SF3">
    <property type="entry name" value="POLY-BETA-1,6-N-ACETYL-D-GLUCOSAMINE N-DEACETYLASE"/>
    <property type="match status" value="1"/>
</dbReference>
<dbReference type="InterPro" id="IPR002509">
    <property type="entry name" value="NODB_dom"/>
</dbReference>
<proteinExistence type="predicted"/>
<comment type="subcellular location">
    <subcellularLocation>
        <location evidence="1">Secreted</location>
    </subcellularLocation>
</comment>
<dbReference type="GO" id="GO:0005576">
    <property type="term" value="C:extracellular region"/>
    <property type="evidence" value="ECO:0007669"/>
    <property type="project" value="UniProtKB-SubCell"/>
</dbReference>
<evidence type="ECO:0000256" key="1">
    <source>
        <dbReference type="ARBA" id="ARBA00004613"/>
    </source>
</evidence>
<dbReference type="EMBL" id="LAZR01021126">
    <property type="protein sequence ID" value="KKL86405.1"/>
    <property type="molecule type" value="Genomic_DNA"/>
</dbReference>
<dbReference type="GO" id="GO:0016810">
    <property type="term" value="F:hydrolase activity, acting on carbon-nitrogen (but not peptide) bonds"/>
    <property type="evidence" value="ECO:0007669"/>
    <property type="project" value="InterPro"/>
</dbReference>
<sequence length="320" mass="37102">MRVLILAYHRIYPGYHIDPGTFEYQIRVLKKHFVPLTLDEVAAFIRGDFNLKKNGFAITFDDGWADNFVYAYPILKKHEVPATLFIPTSFISNENSTRPTLEDYWNNKISYKKLFRGRSSDEAAAKIARGEHTEEFLTWDEINHMKPLVQIESHAHSHAYHFRSPKIIATCGEILKERQNWLLLSGIKLEPGMPMYESGSVLMYPRYYENENRFEDFDNYKKRIKAEFKTSIAMITKKTGRRPKHLAWPFGEYNKTVIEVAKESGLETCLTTRIGAVKQGDNPYELKRFSPPRNRRLFSIALKGGAGIVLYRLAVQLKAL</sequence>
<reference evidence="4" key="1">
    <citation type="journal article" date="2015" name="Nature">
        <title>Complex archaea that bridge the gap between prokaryotes and eukaryotes.</title>
        <authorList>
            <person name="Spang A."/>
            <person name="Saw J.H."/>
            <person name="Jorgensen S.L."/>
            <person name="Zaremba-Niedzwiedzka K."/>
            <person name="Martijn J."/>
            <person name="Lind A.E."/>
            <person name="van Eijk R."/>
            <person name="Schleper C."/>
            <person name="Guy L."/>
            <person name="Ettema T.J."/>
        </authorList>
    </citation>
    <scope>NUCLEOTIDE SEQUENCE</scope>
</reference>
<protein>
    <recommendedName>
        <fullName evidence="3">NodB homology domain-containing protein</fullName>
    </recommendedName>
</protein>
<evidence type="ECO:0000256" key="2">
    <source>
        <dbReference type="ARBA" id="ARBA00022729"/>
    </source>
</evidence>
<dbReference type="InterPro" id="IPR051398">
    <property type="entry name" value="Polysacch_Deacetylase"/>
</dbReference>
<evidence type="ECO:0000259" key="3">
    <source>
        <dbReference type="PROSITE" id="PS51677"/>
    </source>
</evidence>
<dbReference type="CDD" id="cd10969">
    <property type="entry name" value="CE4_Ecf1_like_5s"/>
    <property type="match status" value="1"/>
</dbReference>